<name>A0A699WZA0_TANCI</name>
<evidence type="ECO:0000313" key="1">
    <source>
        <dbReference type="EMBL" id="GFD50936.1"/>
    </source>
</evidence>
<organism evidence="1">
    <name type="scientific">Tanacetum cinerariifolium</name>
    <name type="common">Dalmatian daisy</name>
    <name type="synonym">Chrysanthemum cinerariifolium</name>
    <dbReference type="NCBI Taxonomy" id="118510"/>
    <lineage>
        <taxon>Eukaryota</taxon>
        <taxon>Viridiplantae</taxon>
        <taxon>Streptophyta</taxon>
        <taxon>Embryophyta</taxon>
        <taxon>Tracheophyta</taxon>
        <taxon>Spermatophyta</taxon>
        <taxon>Magnoliopsida</taxon>
        <taxon>eudicotyledons</taxon>
        <taxon>Gunneridae</taxon>
        <taxon>Pentapetalae</taxon>
        <taxon>asterids</taxon>
        <taxon>campanulids</taxon>
        <taxon>Asterales</taxon>
        <taxon>Asteraceae</taxon>
        <taxon>Asteroideae</taxon>
        <taxon>Anthemideae</taxon>
        <taxon>Anthemidinae</taxon>
        <taxon>Tanacetum</taxon>
    </lineage>
</organism>
<accession>A0A699WZA0</accession>
<reference evidence="1" key="1">
    <citation type="journal article" date="2019" name="Sci. Rep.">
        <title>Draft genome of Tanacetum cinerariifolium, the natural source of mosquito coil.</title>
        <authorList>
            <person name="Yamashiro T."/>
            <person name="Shiraishi A."/>
            <person name="Satake H."/>
            <person name="Nakayama K."/>
        </authorList>
    </citation>
    <scope>NUCLEOTIDE SEQUENCE</scope>
</reference>
<dbReference type="AlphaFoldDB" id="A0A699WZA0"/>
<dbReference type="EMBL" id="BKCJ011763605">
    <property type="protein sequence ID" value="GFD50936.1"/>
    <property type="molecule type" value="Genomic_DNA"/>
</dbReference>
<sequence>VVRRERGKRGEWHLLVVAIDHVHAIEHGRVTRVDRIEPHDHVVLVQGLVQGGDLPLAVGIVQQVINIGDAHAQTAGGSAINVQLELLAAGLGVGVDTGQLRQ</sequence>
<protein>
    <submittedName>
        <fullName evidence="1">Uncharacterized protein</fullName>
    </submittedName>
</protein>
<feature type="non-terminal residue" evidence="1">
    <location>
        <position position="1"/>
    </location>
</feature>
<proteinExistence type="predicted"/>
<feature type="non-terminal residue" evidence="1">
    <location>
        <position position="102"/>
    </location>
</feature>
<gene>
    <name evidence="1" type="ORF">Tci_922905</name>
</gene>
<comment type="caution">
    <text evidence="1">The sequence shown here is derived from an EMBL/GenBank/DDBJ whole genome shotgun (WGS) entry which is preliminary data.</text>
</comment>